<name>A0A1G9V6F1_9FIRM</name>
<dbReference type="GO" id="GO:0016491">
    <property type="term" value="F:oxidoreductase activity"/>
    <property type="evidence" value="ECO:0007669"/>
    <property type="project" value="UniProtKB-KW"/>
</dbReference>
<dbReference type="RefSeq" id="WP_091649690.1">
    <property type="nucleotide sequence ID" value="NZ_FNHQ01000011.1"/>
</dbReference>
<evidence type="ECO:0000313" key="8">
    <source>
        <dbReference type="Proteomes" id="UP000199309"/>
    </source>
</evidence>
<evidence type="ECO:0000256" key="5">
    <source>
        <dbReference type="ARBA" id="ARBA00023002"/>
    </source>
</evidence>
<dbReference type="InterPro" id="IPR039651">
    <property type="entry name" value="FixC-like"/>
</dbReference>
<evidence type="ECO:0000259" key="6">
    <source>
        <dbReference type="Pfam" id="PF01266"/>
    </source>
</evidence>
<dbReference type="SUPFAM" id="SSF54373">
    <property type="entry name" value="FAD-linked reductases, C-terminal domain"/>
    <property type="match status" value="1"/>
</dbReference>
<dbReference type="Proteomes" id="UP000199309">
    <property type="component" value="Unassembled WGS sequence"/>
</dbReference>
<dbReference type="NCBIfam" id="NF007450">
    <property type="entry name" value="PRK10015.1"/>
    <property type="match status" value="1"/>
</dbReference>
<comment type="cofactor">
    <cofactor evidence="1">
        <name>FAD</name>
        <dbReference type="ChEBI" id="CHEBI:57692"/>
    </cofactor>
</comment>
<accession>A0A1G9V6F1</accession>
<dbReference type="PANTHER" id="PTHR43624">
    <property type="entry name" value="ELECTRON TRANSFER FLAVOPROTEIN-QUINONE OXIDOREDUCTASE YDIS-RELATED"/>
    <property type="match status" value="1"/>
</dbReference>
<keyword evidence="4" id="KW-0274">FAD</keyword>
<dbReference type="Pfam" id="PF01266">
    <property type="entry name" value="DAO"/>
    <property type="match status" value="1"/>
</dbReference>
<dbReference type="OrthoDB" id="9806565at2"/>
<protein>
    <submittedName>
        <fullName evidence="7">Electron transfer flavoprotein-quinone oxidoreductase</fullName>
    </submittedName>
</protein>
<organism evidence="7 8">
    <name type="scientific">Megasphaera paucivorans</name>
    <dbReference type="NCBI Taxonomy" id="349095"/>
    <lineage>
        <taxon>Bacteria</taxon>
        <taxon>Bacillati</taxon>
        <taxon>Bacillota</taxon>
        <taxon>Negativicutes</taxon>
        <taxon>Veillonellales</taxon>
        <taxon>Veillonellaceae</taxon>
        <taxon>Megasphaera</taxon>
    </lineage>
</organism>
<keyword evidence="3" id="KW-0285">Flavoprotein</keyword>
<evidence type="ECO:0000256" key="2">
    <source>
        <dbReference type="ARBA" id="ARBA00006796"/>
    </source>
</evidence>
<reference evidence="7 8" key="1">
    <citation type="submission" date="2016-10" db="EMBL/GenBank/DDBJ databases">
        <authorList>
            <person name="de Groot N.N."/>
        </authorList>
    </citation>
    <scope>NUCLEOTIDE SEQUENCE [LARGE SCALE GENOMIC DNA]</scope>
    <source>
        <strain evidence="7 8">DSM 16981</strain>
    </source>
</reference>
<evidence type="ECO:0000313" key="7">
    <source>
        <dbReference type="EMBL" id="SDM67772.1"/>
    </source>
</evidence>
<dbReference type="AlphaFoldDB" id="A0A1G9V6F1"/>
<dbReference type="PRINTS" id="PR00420">
    <property type="entry name" value="RNGMNOXGNASE"/>
</dbReference>
<evidence type="ECO:0000256" key="4">
    <source>
        <dbReference type="ARBA" id="ARBA00022827"/>
    </source>
</evidence>
<keyword evidence="5" id="KW-0560">Oxidoreductase</keyword>
<keyword evidence="8" id="KW-1185">Reference proteome</keyword>
<dbReference type="STRING" id="349095.SAMN05660299_01346"/>
<proteinExistence type="inferred from homology"/>
<feature type="domain" description="FAD dependent oxidoreductase" evidence="6">
    <location>
        <begin position="7"/>
        <end position="91"/>
    </location>
</feature>
<comment type="similarity">
    <text evidence="2">Belongs to the ETF-QO/FixC family.</text>
</comment>
<dbReference type="PANTHER" id="PTHR43624:SF2">
    <property type="entry name" value="ELECTRON TRANSFER FLAVOPROTEIN-QUINONE OXIDOREDUCTASE YDIS-RELATED"/>
    <property type="match status" value="1"/>
</dbReference>
<dbReference type="InterPro" id="IPR006076">
    <property type="entry name" value="FAD-dep_OxRdtase"/>
</dbReference>
<gene>
    <name evidence="7" type="ORF">SAMN05660299_01346</name>
</gene>
<evidence type="ECO:0000256" key="1">
    <source>
        <dbReference type="ARBA" id="ARBA00001974"/>
    </source>
</evidence>
<sequence length="430" mass="45509">MSEEKFDAIVVGGGLAGLSAAYAMAQAGLDVMVVERGKFCGAKNSSGGRLYGHSLEKLIPNFAEEAPIERKIVKERIALMTEETAMTIEYSSGKLGAQPCASYSVLRAKFDKWLADKAEEAGAMVATGLLVEDIIMKDGKAIGISCGGEEVFGDVVILADGVNSLLAQKLGMKEELDPTQVAVGVKEVIALDPQVINERFGVADGEGTAMMMAGDPTCGNLGGAFLYTNKDSISLGIVTTISDIGRVDTSVPDMVERVKNHPVIKPLIAGSKLQEYSAHLVTEGGYKMVPELVKDGVLLVGDAAAFVINLGYTVRGMDFAIESGRLAAEAVIKAKAKEDFSAGGLACYKTLLEDSFVLKELKMYQNFPSLLECHAVFNDIPKMADEFASELLTVDGRTPMAIPMIAMMVLAKNGGLAGLVDLGSKALEAF</sequence>
<evidence type="ECO:0000256" key="3">
    <source>
        <dbReference type="ARBA" id="ARBA00022630"/>
    </source>
</evidence>
<dbReference type="Gene3D" id="3.50.50.60">
    <property type="entry name" value="FAD/NAD(P)-binding domain"/>
    <property type="match status" value="1"/>
</dbReference>
<dbReference type="SUPFAM" id="SSF51905">
    <property type="entry name" value="FAD/NAD(P)-binding domain"/>
    <property type="match status" value="1"/>
</dbReference>
<dbReference type="EMBL" id="FNHQ01000011">
    <property type="protein sequence ID" value="SDM67772.1"/>
    <property type="molecule type" value="Genomic_DNA"/>
</dbReference>
<dbReference type="InterPro" id="IPR036188">
    <property type="entry name" value="FAD/NAD-bd_sf"/>
</dbReference>